<feature type="compositionally biased region" description="Polar residues" evidence="1">
    <location>
        <begin position="120"/>
        <end position="131"/>
    </location>
</feature>
<organism evidence="2 3">
    <name type="scientific">Meyerozyma guilliermondii (strain ATCC 6260 / CBS 566 / DSM 6381 / JCM 1539 / NBRC 10279 / NRRL Y-324)</name>
    <name type="common">Yeast</name>
    <name type="synonym">Candida guilliermondii</name>
    <dbReference type="NCBI Taxonomy" id="294746"/>
    <lineage>
        <taxon>Eukaryota</taxon>
        <taxon>Fungi</taxon>
        <taxon>Dikarya</taxon>
        <taxon>Ascomycota</taxon>
        <taxon>Saccharomycotina</taxon>
        <taxon>Pichiomycetes</taxon>
        <taxon>Debaryomycetaceae</taxon>
        <taxon>Meyerozyma</taxon>
    </lineage>
</organism>
<feature type="compositionally biased region" description="Polar residues" evidence="1">
    <location>
        <begin position="241"/>
        <end position="283"/>
    </location>
</feature>
<feature type="region of interest" description="Disordered" evidence="1">
    <location>
        <begin position="1"/>
        <end position="52"/>
    </location>
</feature>
<feature type="compositionally biased region" description="Low complexity" evidence="1">
    <location>
        <begin position="97"/>
        <end position="114"/>
    </location>
</feature>
<reference evidence="2 3" key="1">
    <citation type="journal article" date="2009" name="Nature">
        <title>Evolution of pathogenicity and sexual reproduction in eight Candida genomes.</title>
        <authorList>
            <person name="Butler G."/>
            <person name="Rasmussen M.D."/>
            <person name="Lin M.F."/>
            <person name="Santos M.A."/>
            <person name="Sakthikumar S."/>
            <person name="Munro C.A."/>
            <person name="Rheinbay E."/>
            <person name="Grabherr M."/>
            <person name="Forche A."/>
            <person name="Reedy J.L."/>
            <person name="Agrafioti I."/>
            <person name="Arnaud M.B."/>
            <person name="Bates S."/>
            <person name="Brown A.J."/>
            <person name="Brunke S."/>
            <person name="Costanzo M.C."/>
            <person name="Fitzpatrick D.A."/>
            <person name="de Groot P.W."/>
            <person name="Harris D."/>
            <person name="Hoyer L.L."/>
            <person name="Hube B."/>
            <person name="Klis F.M."/>
            <person name="Kodira C."/>
            <person name="Lennard N."/>
            <person name="Logue M.E."/>
            <person name="Martin R."/>
            <person name="Neiman A.M."/>
            <person name="Nikolaou E."/>
            <person name="Quail M.A."/>
            <person name="Quinn J."/>
            <person name="Santos M.C."/>
            <person name="Schmitzberger F.F."/>
            <person name="Sherlock G."/>
            <person name="Shah P."/>
            <person name="Silverstein K.A."/>
            <person name="Skrzypek M.S."/>
            <person name="Soll D."/>
            <person name="Staggs R."/>
            <person name="Stansfield I."/>
            <person name="Stumpf M.P."/>
            <person name="Sudbery P.E."/>
            <person name="Srikantha T."/>
            <person name="Zeng Q."/>
            <person name="Berman J."/>
            <person name="Berriman M."/>
            <person name="Heitman J."/>
            <person name="Gow N.A."/>
            <person name="Lorenz M.C."/>
            <person name="Birren B.W."/>
            <person name="Kellis M."/>
            <person name="Cuomo C.A."/>
        </authorList>
    </citation>
    <scope>NUCLEOTIDE SEQUENCE [LARGE SCALE GENOMIC DNA]</scope>
    <source>
        <strain evidence="3">ATCC 6260 / CBS 566 / DSM 6381 / JCM 1539 / NBRC 10279 / NRRL Y-324</strain>
    </source>
</reference>
<dbReference type="OrthoDB" id="2163387at2759"/>
<gene>
    <name evidence="2" type="ORF">PGUG_05789</name>
</gene>
<protein>
    <submittedName>
        <fullName evidence="2">Uncharacterized protein</fullName>
    </submittedName>
</protein>
<feature type="compositionally biased region" description="Low complexity" evidence="1">
    <location>
        <begin position="9"/>
        <end position="33"/>
    </location>
</feature>
<accession>A5DR88</accession>
<proteinExistence type="predicted"/>
<evidence type="ECO:0000256" key="1">
    <source>
        <dbReference type="SAM" id="MobiDB-lite"/>
    </source>
</evidence>
<dbReference type="OMA" id="MNDYVTF"/>
<dbReference type="Proteomes" id="UP000001997">
    <property type="component" value="Unassembled WGS sequence"/>
</dbReference>
<feature type="region of interest" description="Disordered" evidence="1">
    <location>
        <begin position="298"/>
        <end position="319"/>
    </location>
</feature>
<feature type="compositionally biased region" description="Polar residues" evidence="1">
    <location>
        <begin position="155"/>
        <end position="165"/>
    </location>
</feature>
<dbReference type="RefSeq" id="XP_001482026.2">
    <property type="nucleotide sequence ID" value="XM_001481976.1"/>
</dbReference>
<feature type="region of interest" description="Disordered" evidence="1">
    <location>
        <begin position="92"/>
        <end position="189"/>
    </location>
</feature>
<evidence type="ECO:0000313" key="3">
    <source>
        <dbReference type="Proteomes" id="UP000001997"/>
    </source>
</evidence>
<sequence length="425" mass="43936">MHKLREKNTGVSPSSGNTSSPTSEMDDNSSSLAGSGGGAVGKPKTPLRKDELERIAQQLKRRLSKASITAKQAKTPDRTASAISYASLHTGVANDGSATRTSATSTASSGSAIRSRQHKSPSVNGILSSSPIDLYSPSGRSPTHMRTPSALYNMRRNNGSDSSLLGSPSRGRTGTTSGTVSGTASGTTSAATTVSAPASASASASASAKQPQMVLQELAPSTPGKHHDGASDAPTLEPSPVLNSTSNPQTTPTLPKKQLATSLLQTPTQPQRTPRNGNGNFNDTEGADLLMYLATSPSPARSFTTSSSKYNGGNHSANGTSHNFIAPPPLTPKRPHVINSKTPQRLTPSVNLLSTFNAAGLPSSALTLTPAGFNMNDYVNFFTPSPGAAMAAKPVPRTPDVSAKQVDGKMINFDRVGLFNGENKD</sequence>
<dbReference type="eggNOG" id="ENOG502S195">
    <property type="taxonomic scope" value="Eukaryota"/>
</dbReference>
<dbReference type="GeneID" id="5123866"/>
<dbReference type="EMBL" id="CH408162">
    <property type="protein sequence ID" value="EDK41691.2"/>
    <property type="molecule type" value="Genomic_DNA"/>
</dbReference>
<keyword evidence="3" id="KW-1185">Reference proteome</keyword>
<feature type="compositionally biased region" description="Low complexity" evidence="1">
    <location>
        <begin position="166"/>
        <end position="189"/>
    </location>
</feature>
<dbReference type="HOGENOM" id="CLU_037539_0_0_1"/>
<dbReference type="InParanoid" id="A5DR88"/>
<evidence type="ECO:0000313" key="2">
    <source>
        <dbReference type="EMBL" id="EDK41691.2"/>
    </source>
</evidence>
<dbReference type="AlphaFoldDB" id="A5DR88"/>
<dbReference type="VEuPathDB" id="FungiDB:PGUG_05789"/>
<dbReference type="KEGG" id="pgu:PGUG_05789"/>
<feature type="region of interest" description="Disordered" evidence="1">
    <location>
        <begin position="219"/>
        <end position="285"/>
    </location>
</feature>
<name>A5DR88_PICGU</name>